<comment type="caution">
    <text evidence="5">The sequence shown here is derived from an EMBL/GenBank/DDBJ whole genome shotgun (WGS) entry which is preliminary data.</text>
</comment>
<dbReference type="GO" id="GO:0003676">
    <property type="term" value="F:nucleic acid binding"/>
    <property type="evidence" value="ECO:0007669"/>
    <property type="project" value="InterPro"/>
</dbReference>
<evidence type="ECO:0000256" key="3">
    <source>
        <dbReference type="ARBA" id="ARBA00022801"/>
    </source>
</evidence>
<dbReference type="GO" id="GO:0004518">
    <property type="term" value="F:nuclease activity"/>
    <property type="evidence" value="ECO:0007669"/>
    <property type="project" value="UniProtKB-KW"/>
</dbReference>
<evidence type="ECO:0000256" key="1">
    <source>
        <dbReference type="ARBA" id="ARBA00001946"/>
    </source>
</evidence>
<dbReference type="AlphaFoldDB" id="A0A0F9T3F7"/>
<reference evidence="5" key="1">
    <citation type="journal article" date="2015" name="Nature">
        <title>Complex archaea that bridge the gap between prokaryotes and eukaryotes.</title>
        <authorList>
            <person name="Spang A."/>
            <person name="Saw J.H."/>
            <person name="Jorgensen S.L."/>
            <person name="Zaremba-Niedzwiedzka K."/>
            <person name="Martijn J."/>
            <person name="Lind A.E."/>
            <person name="van Eijk R."/>
            <person name="Schleper C."/>
            <person name="Guy L."/>
            <person name="Ettema T.J."/>
        </authorList>
    </citation>
    <scope>NUCLEOTIDE SEQUENCE</scope>
</reference>
<feature type="domain" description="VRR-NUC" evidence="4">
    <location>
        <begin position="34"/>
        <end position="76"/>
    </location>
</feature>
<dbReference type="InterPro" id="IPR014883">
    <property type="entry name" value="VRR_NUC"/>
</dbReference>
<dbReference type="InterPro" id="IPR011856">
    <property type="entry name" value="tRNA_endonuc-like_dom_sf"/>
</dbReference>
<gene>
    <name evidence="5" type="ORF">LCGC14_0778000</name>
</gene>
<keyword evidence="2" id="KW-0540">Nuclease</keyword>
<evidence type="ECO:0000256" key="2">
    <source>
        <dbReference type="ARBA" id="ARBA00022722"/>
    </source>
</evidence>
<evidence type="ECO:0000313" key="5">
    <source>
        <dbReference type="EMBL" id="KKN36023.1"/>
    </source>
</evidence>
<proteinExistence type="predicted"/>
<name>A0A0F9T3F7_9ZZZZ</name>
<dbReference type="GO" id="GO:0016788">
    <property type="term" value="F:hydrolase activity, acting on ester bonds"/>
    <property type="evidence" value="ECO:0007669"/>
    <property type="project" value="InterPro"/>
</dbReference>
<evidence type="ECO:0000259" key="4">
    <source>
        <dbReference type="Pfam" id="PF08774"/>
    </source>
</evidence>
<dbReference type="Gene3D" id="3.40.1350.10">
    <property type="match status" value="1"/>
</dbReference>
<protein>
    <recommendedName>
        <fullName evidence="4">VRR-NUC domain-containing protein</fullName>
    </recommendedName>
</protein>
<organism evidence="5">
    <name type="scientific">marine sediment metagenome</name>
    <dbReference type="NCBI Taxonomy" id="412755"/>
    <lineage>
        <taxon>unclassified sequences</taxon>
        <taxon>metagenomes</taxon>
        <taxon>ecological metagenomes</taxon>
    </lineage>
</organism>
<dbReference type="InterPro" id="IPR011335">
    <property type="entry name" value="Restrct_endonuc-II-like"/>
</dbReference>
<comment type="cofactor">
    <cofactor evidence="1">
        <name>Mg(2+)</name>
        <dbReference type="ChEBI" id="CHEBI:18420"/>
    </cofactor>
</comment>
<dbReference type="EMBL" id="LAZR01001994">
    <property type="protein sequence ID" value="KKN36023.1"/>
    <property type="molecule type" value="Genomic_DNA"/>
</dbReference>
<dbReference type="Pfam" id="PF08774">
    <property type="entry name" value="VRR_NUC"/>
    <property type="match status" value="1"/>
</dbReference>
<keyword evidence="3" id="KW-0378">Hydrolase</keyword>
<accession>A0A0F9T3F7</accession>
<dbReference type="SUPFAM" id="SSF52980">
    <property type="entry name" value="Restriction endonuclease-like"/>
    <property type="match status" value="1"/>
</dbReference>
<sequence length="113" mass="12630">MKQTEAEITKAIRNVLRNLGVFHWKNFSGPMQHPKGISDILGIWKGRFLAIEVKTETGRVSDDQKEFLRHINQPGMAGKCPHCGVPVKATGLGFVARSIDVVIDQLGVKDRFF</sequence>